<evidence type="ECO:0000313" key="4">
    <source>
        <dbReference type="RefSeq" id="XP_022995423.1"/>
    </source>
</evidence>
<dbReference type="KEGG" id="cmax:111490966"/>
<dbReference type="PANTHER" id="PTHR24209:SF7">
    <property type="entry name" value="PROTEIN DA1-RELATED 2"/>
    <property type="match status" value="1"/>
</dbReference>
<dbReference type="OrthoDB" id="25414at2759"/>
<protein>
    <submittedName>
        <fullName evidence="4">Protein DA1-related 2-like isoform X1</fullName>
    </submittedName>
</protein>
<organism evidence="3 4">
    <name type="scientific">Cucurbita maxima</name>
    <name type="common">Pumpkin</name>
    <name type="synonym">Winter squash</name>
    <dbReference type="NCBI Taxonomy" id="3661"/>
    <lineage>
        <taxon>Eukaryota</taxon>
        <taxon>Viridiplantae</taxon>
        <taxon>Streptophyta</taxon>
        <taxon>Embryophyta</taxon>
        <taxon>Tracheophyta</taxon>
        <taxon>Spermatophyta</taxon>
        <taxon>Magnoliopsida</taxon>
        <taxon>eudicotyledons</taxon>
        <taxon>Gunneridae</taxon>
        <taxon>Pentapetalae</taxon>
        <taxon>rosids</taxon>
        <taxon>fabids</taxon>
        <taxon>Cucurbitales</taxon>
        <taxon>Cucurbitaceae</taxon>
        <taxon>Cucurbiteae</taxon>
        <taxon>Cucurbita</taxon>
    </lineage>
</organism>
<dbReference type="GeneID" id="111490966"/>
<dbReference type="RefSeq" id="XP_022995423.1">
    <property type="nucleotide sequence ID" value="XM_023139655.1"/>
</dbReference>
<dbReference type="AlphaFoldDB" id="A0A6J1K7W2"/>
<reference evidence="4" key="1">
    <citation type="submission" date="2025-08" db="UniProtKB">
        <authorList>
            <consortium name="RefSeq"/>
        </authorList>
    </citation>
    <scope>IDENTIFICATION</scope>
    <source>
        <tissue evidence="4">Young leaves</tissue>
    </source>
</reference>
<accession>A0A6J1K7W2</accession>
<evidence type="ECO:0000256" key="1">
    <source>
        <dbReference type="SAM" id="MobiDB-lite"/>
    </source>
</evidence>
<gene>
    <name evidence="4" type="primary">LOC111490966</name>
</gene>
<proteinExistence type="predicted"/>
<evidence type="ECO:0000313" key="3">
    <source>
        <dbReference type="Proteomes" id="UP000504608"/>
    </source>
</evidence>
<dbReference type="GO" id="GO:0043130">
    <property type="term" value="F:ubiquitin binding"/>
    <property type="evidence" value="ECO:0007669"/>
    <property type="project" value="TreeGrafter"/>
</dbReference>
<keyword evidence="3" id="KW-1185">Reference proteome</keyword>
<evidence type="ECO:0000259" key="2">
    <source>
        <dbReference type="Pfam" id="PF12315"/>
    </source>
</evidence>
<dbReference type="PANTHER" id="PTHR24209">
    <property type="entry name" value="PROTEIN DA1-RELATED 2"/>
    <property type="match status" value="1"/>
</dbReference>
<feature type="region of interest" description="Disordered" evidence="1">
    <location>
        <begin position="452"/>
        <end position="483"/>
    </location>
</feature>
<sequence length="535" mass="60888">MPNSLFFNPFSSNPLFPFLSLWVLLGFSTPLLLDRVPPIDIQSKTLYRVPWIYLILAFPELQYLGSWVCWDFSSSISFSSSYAKKKSGWMKWLSKIVRPGPNRGGGGSGSGGSPPQQLLGDQENIVWRAPARSTDDSSRAKKEKEELDHAIALSLDEDFKRQNQNDEAISRELQGKMTLSPYPYVAPPQFLPGDYSFPLTEHEISMSGNYPYHRSYFKELTHPKCEVCHQFIPTNRAGLAVHRCSRFWSQKYCLSHELDKTAYCCSCRRLESWNARYISLGDGRSLCLECLESAVMDTGDCQLLYHSIRDYYEGMNMRIDQQIPMFLVERQVLNEAIVEEKHGNRRLPENRGVCLSEVQRITSIVKRPKIEGHRLVGMRTQRQKLIRNSEVIAILVLFGFPRLLTGSILAHELMHSWLRLKGYRNIKREVEEGICEVLSYMWLESEVMSGLRSRPSSSTASSSSSSSSSSHYSSSSKKGGNSSTEKKLGEFFMYQIVNSPSKIYGDGFRAANVAVNKYGLRRTLDHIHMTGSFPI</sequence>
<dbReference type="Proteomes" id="UP000504608">
    <property type="component" value="Unplaced"/>
</dbReference>
<dbReference type="Pfam" id="PF12315">
    <property type="entry name" value="DA1-like"/>
    <property type="match status" value="1"/>
</dbReference>
<dbReference type="InterPro" id="IPR022087">
    <property type="entry name" value="DA1-like_dom"/>
</dbReference>
<dbReference type="InterPro" id="IPR045218">
    <property type="entry name" value="DA1-like"/>
</dbReference>
<feature type="domain" description="Protein DA1-like" evidence="2">
    <location>
        <begin position="314"/>
        <end position="530"/>
    </location>
</feature>
<name>A0A6J1K7W2_CUCMA</name>